<dbReference type="Gene3D" id="2.40.170.20">
    <property type="entry name" value="TonB-dependent receptor, beta-barrel domain"/>
    <property type="match status" value="1"/>
</dbReference>
<keyword evidence="8 16" id="KW-0675">Receptor</keyword>
<dbReference type="AlphaFoldDB" id="A0A5C5VIS0"/>
<gene>
    <name evidence="16" type="primary">cirA</name>
    <name evidence="16" type="ORF">KOR34_28330</name>
</gene>
<keyword evidence="17" id="KW-1185">Reference proteome</keyword>
<evidence type="ECO:0000256" key="3">
    <source>
        <dbReference type="ARBA" id="ARBA00022452"/>
    </source>
</evidence>
<evidence type="ECO:0000256" key="4">
    <source>
        <dbReference type="ARBA" id="ARBA00022692"/>
    </source>
</evidence>
<evidence type="ECO:0000313" key="16">
    <source>
        <dbReference type="EMBL" id="TWT37867.1"/>
    </source>
</evidence>
<dbReference type="GO" id="GO:0044718">
    <property type="term" value="P:siderophore transmembrane transport"/>
    <property type="evidence" value="ECO:0007669"/>
    <property type="project" value="TreeGrafter"/>
</dbReference>
<dbReference type="Pfam" id="PF00593">
    <property type="entry name" value="TonB_dep_Rec_b-barrel"/>
    <property type="match status" value="1"/>
</dbReference>
<proteinExistence type="inferred from homology"/>
<organism evidence="16 17">
    <name type="scientific">Posidoniimonas corsicana</name>
    <dbReference type="NCBI Taxonomy" id="1938618"/>
    <lineage>
        <taxon>Bacteria</taxon>
        <taxon>Pseudomonadati</taxon>
        <taxon>Planctomycetota</taxon>
        <taxon>Planctomycetia</taxon>
        <taxon>Pirellulales</taxon>
        <taxon>Lacipirellulaceae</taxon>
        <taxon>Posidoniimonas</taxon>
    </lineage>
</organism>
<dbReference type="Pfam" id="PF07715">
    <property type="entry name" value="Plug"/>
    <property type="match status" value="1"/>
</dbReference>
<protein>
    <submittedName>
        <fullName evidence="16">Colicin I receptor</fullName>
    </submittedName>
</protein>
<dbReference type="PROSITE" id="PS52016">
    <property type="entry name" value="TONB_DEPENDENT_REC_3"/>
    <property type="match status" value="1"/>
</dbReference>
<feature type="compositionally biased region" description="Acidic residues" evidence="12">
    <location>
        <begin position="49"/>
        <end position="60"/>
    </location>
</feature>
<dbReference type="InterPro" id="IPR036942">
    <property type="entry name" value="Beta-barrel_TonB_sf"/>
</dbReference>
<dbReference type="Gene3D" id="2.170.130.10">
    <property type="entry name" value="TonB-dependent receptor, plug domain"/>
    <property type="match status" value="1"/>
</dbReference>
<evidence type="ECO:0000256" key="9">
    <source>
        <dbReference type="ARBA" id="ARBA00023237"/>
    </source>
</evidence>
<evidence type="ECO:0000259" key="14">
    <source>
        <dbReference type="Pfam" id="PF00593"/>
    </source>
</evidence>
<dbReference type="Proteomes" id="UP000316714">
    <property type="component" value="Unassembled WGS sequence"/>
</dbReference>
<dbReference type="InterPro" id="IPR012910">
    <property type="entry name" value="Plug_dom"/>
</dbReference>
<keyword evidence="4 10" id="KW-0812">Transmembrane</keyword>
<evidence type="ECO:0000256" key="11">
    <source>
        <dbReference type="RuleBase" id="RU003357"/>
    </source>
</evidence>
<evidence type="ECO:0000256" key="1">
    <source>
        <dbReference type="ARBA" id="ARBA00004571"/>
    </source>
</evidence>
<dbReference type="GO" id="GO:0015344">
    <property type="term" value="F:siderophore uptake transmembrane transporter activity"/>
    <property type="evidence" value="ECO:0007669"/>
    <property type="project" value="TreeGrafter"/>
</dbReference>
<comment type="subcellular location">
    <subcellularLocation>
        <location evidence="1 10">Cell outer membrane</location>
        <topology evidence="1 10">Multi-pass membrane protein</topology>
    </subcellularLocation>
</comment>
<dbReference type="SUPFAM" id="SSF56935">
    <property type="entry name" value="Porins"/>
    <property type="match status" value="1"/>
</dbReference>
<feature type="domain" description="TonB-dependent receptor plug" evidence="15">
    <location>
        <begin position="101"/>
        <end position="210"/>
    </location>
</feature>
<dbReference type="EMBL" id="SIHJ01000001">
    <property type="protein sequence ID" value="TWT37867.1"/>
    <property type="molecule type" value="Genomic_DNA"/>
</dbReference>
<evidence type="ECO:0000256" key="12">
    <source>
        <dbReference type="SAM" id="MobiDB-lite"/>
    </source>
</evidence>
<reference evidence="16 17" key="1">
    <citation type="submission" date="2019-02" db="EMBL/GenBank/DDBJ databases">
        <title>Deep-cultivation of Planctomycetes and their phenomic and genomic characterization uncovers novel biology.</title>
        <authorList>
            <person name="Wiegand S."/>
            <person name="Jogler M."/>
            <person name="Boedeker C."/>
            <person name="Pinto D."/>
            <person name="Vollmers J."/>
            <person name="Rivas-Marin E."/>
            <person name="Kohn T."/>
            <person name="Peeters S.H."/>
            <person name="Heuer A."/>
            <person name="Rast P."/>
            <person name="Oberbeckmann S."/>
            <person name="Bunk B."/>
            <person name="Jeske O."/>
            <person name="Meyerdierks A."/>
            <person name="Storesund J.E."/>
            <person name="Kallscheuer N."/>
            <person name="Luecker S."/>
            <person name="Lage O.M."/>
            <person name="Pohl T."/>
            <person name="Merkel B.J."/>
            <person name="Hornburger P."/>
            <person name="Mueller R.-W."/>
            <person name="Bruemmer F."/>
            <person name="Labrenz M."/>
            <person name="Spormann A.M."/>
            <person name="Op Den Camp H."/>
            <person name="Overmann J."/>
            <person name="Amann R."/>
            <person name="Jetten M.S.M."/>
            <person name="Mascher T."/>
            <person name="Medema M.H."/>
            <person name="Devos D.P."/>
            <person name="Kaster A.-K."/>
            <person name="Ovreas L."/>
            <person name="Rohde M."/>
            <person name="Galperin M.Y."/>
            <person name="Jogler C."/>
        </authorList>
    </citation>
    <scope>NUCLEOTIDE SEQUENCE [LARGE SCALE GENOMIC DNA]</scope>
    <source>
        <strain evidence="16 17">KOR34</strain>
    </source>
</reference>
<dbReference type="GO" id="GO:0009279">
    <property type="term" value="C:cell outer membrane"/>
    <property type="evidence" value="ECO:0007669"/>
    <property type="project" value="UniProtKB-SubCell"/>
</dbReference>
<comment type="similarity">
    <text evidence="10 11">Belongs to the TonB-dependent receptor family.</text>
</comment>
<dbReference type="InterPro" id="IPR037066">
    <property type="entry name" value="Plug_dom_sf"/>
</dbReference>
<evidence type="ECO:0000256" key="2">
    <source>
        <dbReference type="ARBA" id="ARBA00022448"/>
    </source>
</evidence>
<comment type="caution">
    <text evidence="16">The sequence shown here is derived from an EMBL/GenBank/DDBJ whole genome shotgun (WGS) entry which is preliminary data.</text>
</comment>
<keyword evidence="5 13" id="KW-0732">Signal</keyword>
<dbReference type="PANTHER" id="PTHR30069">
    <property type="entry name" value="TONB-DEPENDENT OUTER MEMBRANE RECEPTOR"/>
    <property type="match status" value="1"/>
</dbReference>
<feature type="signal peptide" evidence="13">
    <location>
        <begin position="1"/>
        <end position="28"/>
    </location>
</feature>
<evidence type="ECO:0000256" key="6">
    <source>
        <dbReference type="ARBA" id="ARBA00023077"/>
    </source>
</evidence>
<evidence type="ECO:0000256" key="8">
    <source>
        <dbReference type="ARBA" id="ARBA00023170"/>
    </source>
</evidence>
<feature type="domain" description="TonB-dependent receptor-like beta-barrel" evidence="14">
    <location>
        <begin position="238"/>
        <end position="659"/>
    </location>
</feature>
<dbReference type="InterPro" id="IPR039426">
    <property type="entry name" value="TonB-dep_rcpt-like"/>
</dbReference>
<keyword evidence="7 10" id="KW-0472">Membrane</keyword>
<evidence type="ECO:0000256" key="10">
    <source>
        <dbReference type="PROSITE-ProRule" id="PRU01360"/>
    </source>
</evidence>
<dbReference type="InterPro" id="IPR000531">
    <property type="entry name" value="Beta-barrel_TonB"/>
</dbReference>
<keyword evidence="6 11" id="KW-0798">TonB box</keyword>
<evidence type="ECO:0000256" key="5">
    <source>
        <dbReference type="ARBA" id="ARBA00022729"/>
    </source>
</evidence>
<dbReference type="RefSeq" id="WP_146565172.1">
    <property type="nucleotide sequence ID" value="NZ_SIHJ01000001.1"/>
</dbReference>
<keyword evidence="2 10" id="KW-0813">Transport</keyword>
<feature type="region of interest" description="Disordered" evidence="12">
    <location>
        <begin position="31"/>
        <end position="60"/>
    </location>
</feature>
<feature type="chain" id="PRO_5022711908" evidence="13">
    <location>
        <begin position="29"/>
        <end position="691"/>
    </location>
</feature>
<evidence type="ECO:0000256" key="7">
    <source>
        <dbReference type="ARBA" id="ARBA00023136"/>
    </source>
</evidence>
<keyword evidence="3 10" id="KW-1134">Transmembrane beta strand</keyword>
<dbReference type="PANTHER" id="PTHR30069:SF29">
    <property type="entry name" value="HEMOGLOBIN AND HEMOGLOBIN-HAPTOGLOBIN-BINDING PROTEIN 1-RELATED"/>
    <property type="match status" value="1"/>
</dbReference>
<name>A0A5C5VIS0_9BACT</name>
<dbReference type="OrthoDB" id="101167at2"/>
<keyword evidence="9 10" id="KW-0998">Cell outer membrane</keyword>
<evidence type="ECO:0000256" key="13">
    <source>
        <dbReference type="SAM" id="SignalP"/>
    </source>
</evidence>
<evidence type="ECO:0000313" key="17">
    <source>
        <dbReference type="Proteomes" id="UP000316714"/>
    </source>
</evidence>
<evidence type="ECO:0000259" key="15">
    <source>
        <dbReference type="Pfam" id="PF07715"/>
    </source>
</evidence>
<accession>A0A5C5VIS0</accession>
<sequence precursor="true">MAPDCARRELLRLTFVVGLWCVATAASAAGPYGPEPAPPDALASPSDLTDGDESGDAAGGEDDLLNLDLERLTQTDVVVTARGEVGLDTVVSTVSRTDTSVRQTPSAVYVVTQDMIRRSGARNLMEVLRRVPGVHVARVNADTWAISIRGFNGAYTDKLLVQIDGRAIYTPLFGGVFWEQQLVPLNTVERIEVVRGPGGSVWGANAVNGVINIVTMDSRDTQGAYAEAGGGTEHRSFSYARVGGRLGNDATYRVYGNQLDDDPGANLGGGYTDTRRGEQGGFRLDWRPSGADTLTVQGDIGAVDIGVGLDSSDVSTGNFLARWTRQVDCDTDWSLQTYYDHYKIDYDPGSQVADVMGQNAFDIDLQRHAVRGAHEFVSGVGFRSYETFVRTQPGQAIDFVPDAANFDIINYFVQDTLTLAEDRLFLTLGCKFEHNDFVNFIYQPSVRMAFTPDLRTSLWASVSRSIRTPSVTNRDVSIVTPIGGGQFLRLTGSRAIAEEQAMTYEIGLRRQPTDRFYWDVAAYFCRYDDLIRTVAVGATPPFVDAGSFNSATADTYGFELWATYESSEWQRWRASYSFYREVLDDRGLPAINTVNVPGVYPRNMAYLESSTDVTPCLRLDADLRYVDALAAVGGYVEMDARVAWTAGNGMELAVVGQNLLNSSHAEFVDPVGFAATTGVQRGVFGVLSWEY</sequence>